<evidence type="ECO:0000256" key="6">
    <source>
        <dbReference type="SAM" id="SignalP"/>
    </source>
</evidence>
<keyword evidence="1" id="KW-1003">Cell membrane</keyword>
<dbReference type="EMBL" id="BOSM01000011">
    <property type="protein sequence ID" value="GIP60722.1"/>
    <property type="molecule type" value="Genomic_DNA"/>
</dbReference>
<dbReference type="PANTHER" id="PTHR43649">
    <property type="entry name" value="ARABINOSE-BINDING PROTEIN-RELATED"/>
    <property type="match status" value="1"/>
</dbReference>
<evidence type="ECO:0000256" key="3">
    <source>
        <dbReference type="ARBA" id="ARBA00023136"/>
    </source>
</evidence>
<dbReference type="Proteomes" id="UP000681290">
    <property type="component" value="Unassembled WGS sequence"/>
</dbReference>
<proteinExistence type="predicted"/>
<evidence type="ECO:0000256" key="2">
    <source>
        <dbReference type="ARBA" id="ARBA00022729"/>
    </source>
</evidence>
<dbReference type="PANTHER" id="PTHR43649:SF33">
    <property type="entry name" value="POLYGALACTURONAN_RHAMNOGALACTURONAN-BINDING PROTEIN YTCQ"/>
    <property type="match status" value="1"/>
</dbReference>
<keyword evidence="3" id="KW-0472">Membrane</keyword>
<feature type="chain" id="PRO_5045197905" evidence="6">
    <location>
        <begin position="36"/>
        <end position="445"/>
    </location>
</feature>
<keyword evidence="5" id="KW-0449">Lipoprotein</keyword>
<dbReference type="Gene3D" id="3.40.190.10">
    <property type="entry name" value="Periplasmic binding protein-like II"/>
    <property type="match status" value="1"/>
</dbReference>
<comment type="caution">
    <text evidence="7">The sequence shown here is derived from an EMBL/GenBank/DDBJ whole genome shotgun (WGS) entry which is preliminary data.</text>
</comment>
<protein>
    <submittedName>
        <fullName evidence="7">ABC transporter substrate-binding protein</fullName>
    </submittedName>
</protein>
<evidence type="ECO:0000256" key="1">
    <source>
        <dbReference type="ARBA" id="ARBA00022475"/>
    </source>
</evidence>
<dbReference type="Pfam" id="PF01547">
    <property type="entry name" value="SBP_bac_1"/>
    <property type="match status" value="1"/>
</dbReference>
<keyword evidence="8" id="KW-1185">Reference proteome</keyword>
<dbReference type="InterPro" id="IPR006059">
    <property type="entry name" value="SBP"/>
</dbReference>
<evidence type="ECO:0000256" key="5">
    <source>
        <dbReference type="ARBA" id="ARBA00023288"/>
    </source>
</evidence>
<evidence type="ECO:0000313" key="7">
    <source>
        <dbReference type="EMBL" id="GIP60722.1"/>
    </source>
</evidence>
<gene>
    <name evidence="7" type="ORF">J15TS10_45360</name>
</gene>
<name>A0ABQ4MXS6_9BACL</name>
<evidence type="ECO:0000313" key="8">
    <source>
        <dbReference type="Proteomes" id="UP000681290"/>
    </source>
</evidence>
<dbReference type="SUPFAM" id="SSF53850">
    <property type="entry name" value="Periplasmic binding protein-like II"/>
    <property type="match status" value="1"/>
</dbReference>
<keyword evidence="4" id="KW-0564">Palmitate</keyword>
<organism evidence="7 8">
    <name type="scientific">Paenibacillus woosongensis</name>
    <dbReference type="NCBI Taxonomy" id="307580"/>
    <lineage>
        <taxon>Bacteria</taxon>
        <taxon>Bacillati</taxon>
        <taxon>Bacillota</taxon>
        <taxon>Bacilli</taxon>
        <taxon>Bacillales</taxon>
        <taxon>Paenibacillaceae</taxon>
        <taxon>Paenibacillus</taxon>
    </lineage>
</organism>
<feature type="signal peptide" evidence="6">
    <location>
        <begin position="1"/>
        <end position="35"/>
    </location>
</feature>
<dbReference type="CDD" id="cd13585">
    <property type="entry name" value="PBP2_TMBP_like"/>
    <property type="match status" value="1"/>
</dbReference>
<keyword evidence="2 6" id="KW-0732">Signal</keyword>
<dbReference type="InterPro" id="IPR050490">
    <property type="entry name" value="Bact_solute-bd_prot1"/>
</dbReference>
<evidence type="ECO:0000256" key="4">
    <source>
        <dbReference type="ARBA" id="ARBA00023139"/>
    </source>
</evidence>
<sequence length="445" mass="49130">MKMSMSTSKNNSRNKRWFMLSLVAALCLSLLSACGGKSESGANSSGTAANGGNKGTEGNEVTLRFMTWDSGQTLQPYQNAINAFMEKNPGIKVKVESVPDNYDQKLLTSLASDTAPDVFMAWNYPLYVPGGALEDMQAWVDKDNYDLGKYYPILMDYMKYDGKLWGLPTTYSTRAIYYNKKLFDEAGVPYPQDGWKWDEFVDTVHKLTKPGQYGFIMTPDDVMTMQPYVWSNGGDMVSEDGKTVEGVLNSVENVETMTFLKQLYDASSKINSAGKFSTNNGLESFQTGQIAMFDNGMWPLGDILKEGKLDIGTVTHPLPEGGSLKGIIHTSGYSMPKSGKNKEAAWELIKFMSGEEGIKIITANKFAFSPVISVDEENGYAADPYLEAFAKELEGSDKLIASMRNEKWSEAEDMIRAGVQAIFYNNADIQSTLNDAAKQAQAVLK</sequence>
<reference evidence="7 8" key="1">
    <citation type="submission" date="2021-03" db="EMBL/GenBank/DDBJ databases">
        <title>Antimicrobial resistance genes in bacteria isolated from Japanese honey, and their potential for conferring macrolide and lincosamide resistance in the American foulbrood pathogen Paenibacillus larvae.</title>
        <authorList>
            <person name="Okamoto M."/>
            <person name="Kumagai M."/>
            <person name="Kanamori H."/>
            <person name="Takamatsu D."/>
        </authorList>
    </citation>
    <scope>NUCLEOTIDE SEQUENCE [LARGE SCALE GENOMIC DNA]</scope>
    <source>
        <strain evidence="7 8">J15TS10</strain>
    </source>
</reference>
<accession>A0ABQ4MXS6</accession>
<dbReference type="PROSITE" id="PS51257">
    <property type="entry name" value="PROKAR_LIPOPROTEIN"/>
    <property type="match status" value="1"/>
</dbReference>